<dbReference type="Gene3D" id="3.90.1200.10">
    <property type="match status" value="1"/>
</dbReference>
<accession>A0A5J5G8R9</accession>
<dbReference type="SUPFAM" id="SSF56112">
    <property type="entry name" value="Protein kinase-like (PK-like)"/>
    <property type="match status" value="1"/>
</dbReference>
<evidence type="ECO:0000259" key="1">
    <source>
        <dbReference type="Pfam" id="PF01636"/>
    </source>
</evidence>
<gene>
    <name evidence="2" type="ORF">F4V43_11940</name>
</gene>
<dbReference type="InterPro" id="IPR002575">
    <property type="entry name" value="Aminoglycoside_PTrfase"/>
</dbReference>
<evidence type="ECO:0000313" key="2">
    <source>
        <dbReference type="EMBL" id="KAA9004107.1"/>
    </source>
</evidence>
<keyword evidence="2" id="KW-0808">Transferase</keyword>
<sequence length="320" mass="36605">MESHTKSRIGFDLQAALVESSLGRDKGLLLKSKELTGGYFNSAYEVTLTGGSALILKISPMDGIATMSYERDIMRAEVAALRLMAETGTVPVPRVLAYDDSRRLLPADYFIMERIDGTPYNDLKESLTAKERAAIEREAGRLNRAINEIGGEQFGLFGGQGPTGSWREAFAWMIGLVLEDADRLGGSLPMPVEEVRRAIEERLPLLDAVTEPRLVHWDLWDGNIFVKDGRIAALIDWERALWGDPLMEYYFRYLENSPAFFEGYGSFCNSPDELRRRKLYDFYLDLIYYVECFSRKYESREHLEWAMDTIKNGWERFLQS</sequence>
<organism evidence="2 3">
    <name type="scientific">Paenibacillus spiritus</name>
    <dbReference type="NCBI Taxonomy" id="2496557"/>
    <lineage>
        <taxon>Bacteria</taxon>
        <taxon>Bacillati</taxon>
        <taxon>Bacillota</taxon>
        <taxon>Bacilli</taxon>
        <taxon>Bacillales</taxon>
        <taxon>Paenibacillaceae</taxon>
        <taxon>Paenibacillus</taxon>
    </lineage>
</organism>
<dbReference type="PANTHER" id="PTHR21310">
    <property type="entry name" value="AMINOGLYCOSIDE PHOSPHOTRANSFERASE-RELATED-RELATED"/>
    <property type="match status" value="1"/>
</dbReference>
<dbReference type="OrthoDB" id="334783at2"/>
<dbReference type="GO" id="GO:0016740">
    <property type="term" value="F:transferase activity"/>
    <property type="evidence" value="ECO:0007669"/>
    <property type="project" value="UniProtKB-KW"/>
</dbReference>
<dbReference type="Proteomes" id="UP000367750">
    <property type="component" value="Unassembled WGS sequence"/>
</dbReference>
<evidence type="ECO:0000313" key="3">
    <source>
        <dbReference type="Proteomes" id="UP000367750"/>
    </source>
</evidence>
<protein>
    <submittedName>
        <fullName evidence="2">Phosphotransferase</fullName>
    </submittedName>
</protein>
<dbReference type="InterPro" id="IPR051678">
    <property type="entry name" value="AGP_Transferase"/>
</dbReference>
<comment type="caution">
    <text evidence="2">The sequence shown here is derived from an EMBL/GenBank/DDBJ whole genome shotgun (WGS) entry which is preliminary data.</text>
</comment>
<dbReference type="InterPro" id="IPR011009">
    <property type="entry name" value="Kinase-like_dom_sf"/>
</dbReference>
<keyword evidence="3" id="KW-1185">Reference proteome</keyword>
<dbReference type="RefSeq" id="WP_150458461.1">
    <property type="nucleotide sequence ID" value="NZ_VYKK01000015.1"/>
</dbReference>
<dbReference type="EMBL" id="VYKK01000015">
    <property type="protein sequence ID" value="KAA9004107.1"/>
    <property type="molecule type" value="Genomic_DNA"/>
</dbReference>
<dbReference type="AlphaFoldDB" id="A0A5J5G8R9"/>
<proteinExistence type="predicted"/>
<reference evidence="2 3" key="1">
    <citation type="submission" date="2019-09" db="EMBL/GenBank/DDBJ databases">
        <title>Bacillus ochoae sp. nov., Paenibacillus whitsoniae sp. nov., Paenibacillus spiritus sp. nov. Isolated from the Mars Exploration Rover during spacecraft assembly.</title>
        <authorList>
            <person name="Seuylemezian A."/>
            <person name="Vaishampayan P."/>
        </authorList>
    </citation>
    <scope>NUCLEOTIDE SEQUENCE [LARGE SCALE GENOMIC DNA]</scope>
    <source>
        <strain evidence="2 3">MER_111</strain>
    </source>
</reference>
<dbReference type="Gene3D" id="3.30.200.20">
    <property type="entry name" value="Phosphorylase Kinase, domain 1"/>
    <property type="match status" value="1"/>
</dbReference>
<name>A0A5J5G8R9_9BACL</name>
<feature type="domain" description="Aminoglycoside phosphotransferase" evidence="1">
    <location>
        <begin position="33"/>
        <end position="249"/>
    </location>
</feature>
<dbReference type="Pfam" id="PF01636">
    <property type="entry name" value="APH"/>
    <property type="match status" value="1"/>
</dbReference>
<dbReference type="PANTHER" id="PTHR21310:SF15">
    <property type="entry name" value="AMINOGLYCOSIDE PHOSPHOTRANSFERASE DOMAIN-CONTAINING PROTEIN"/>
    <property type="match status" value="1"/>
</dbReference>